<gene>
    <name evidence="2" type="ORF">Cvel_4016</name>
</gene>
<feature type="region of interest" description="Disordered" evidence="1">
    <location>
        <begin position="45"/>
        <end position="205"/>
    </location>
</feature>
<dbReference type="EMBL" id="CDMZ01000795">
    <property type="protein sequence ID" value="CEM21657.1"/>
    <property type="molecule type" value="Genomic_DNA"/>
</dbReference>
<proteinExistence type="predicted"/>
<evidence type="ECO:0008006" key="3">
    <source>
        <dbReference type="Google" id="ProtNLM"/>
    </source>
</evidence>
<evidence type="ECO:0000313" key="2">
    <source>
        <dbReference type="EMBL" id="CEM21657.1"/>
    </source>
</evidence>
<reference evidence="2" key="1">
    <citation type="submission" date="2014-11" db="EMBL/GenBank/DDBJ databases">
        <authorList>
            <person name="Otto D Thomas"/>
            <person name="Naeem Raeece"/>
        </authorList>
    </citation>
    <scope>NUCLEOTIDE SEQUENCE</scope>
</reference>
<protein>
    <recommendedName>
        <fullName evidence="3">rRNA-processing protein FYV7</fullName>
    </recommendedName>
</protein>
<dbReference type="Pfam" id="PF08524">
    <property type="entry name" value="rRNA_processing"/>
    <property type="match status" value="1"/>
</dbReference>
<feature type="compositionally biased region" description="Basic and acidic residues" evidence="1">
    <location>
        <begin position="113"/>
        <end position="124"/>
    </location>
</feature>
<organism evidence="2">
    <name type="scientific">Chromera velia CCMP2878</name>
    <dbReference type="NCBI Taxonomy" id="1169474"/>
    <lineage>
        <taxon>Eukaryota</taxon>
        <taxon>Sar</taxon>
        <taxon>Alveolata</taxon>
        <taxon>Colpodellida</taxon>
        <taxon>Chromeraceae</taxon>
        <taxon>Chromera</taxon>
    </lineage>
</organism>
<feature type="compositionally biased region" description="Basic and acidic residues" evidence="1">
    <location>
        <begin position="143"/>
        <end position="196"/>
    </location>
</feature>
<name>A0A0G4G0S0_9ALVE</name>
<dbReference type="AlphaFoldDB" id="A0A0G4G0S0"/>
<sequence length="228" mass="26078">MKDKRELAKEAYSFRGFRKKGQLPLNQNKQWKAIRDRKAFTKFNRAKKHLEKEQNGSGKGIARLLAEESADDFERKVRLETDNGQRPAEAKTHTQTEGKDSEGQSGRGTSDAAAREGGEGEEKSGPNPRGGRGGQGKGKKTKGQPDKRNPFWKEIQEAERKKEEQRKAREEKEQERVEREKRIQESQKRRATEKKRLTQKTKKGQLRLGGVVDTLLSKINNKQSRGVR</sequence>
<dbReference type="VEuPathDB" id="CryptoDB:Cvel_4016"/>
<evidence type="ECO:0000256" key="1">
    <source>
        <dbReference type="SAM" id="MobiDB-lite"/>
    </source>
</evidence>
<accession>A0A0G4G0S0</accession>
<feature type="compositionally biased region" description="Basic and acidic residues" evidence="1">
    <location>
        <begin position="72"/>
        <end position="102"/>
    </location>
</feature>
<dbReference type="InterPro" id="IPR013730">
    <property type="entry name" value="Fyv7/TAP26"/>
</dbReference>